<feature type="transmembrane region" description="Helical" evidence="2">
    <location>
        <begin position="12"/>
        <end position="31"/>
    </location>
</feature>
<dbReference type="Proteomes" id="UP000540989">
    <property type="component" value="Unassembled WGS sequence"/>
</dbReference>
<feature type="region of interest" description="Disordered" evidence="1">
    <location>
        <begin position="53"/>
        <end position="72"/>
    </location>
</feature>
<organism evidence="3 4">
    <name type="scientific">Granulicella aggregans</name>
    <dbReference type="NCBI Taxonomy" id="474949"/>
    <lineage>
        <taxon>Bacteria</taxon>
        <taxon>Pseudomonadati</taxon>
        <taxon>Acidobacteriota</taxon>
        <taxon>Terriglobia</taxon>
        <taxon>Terriglobales</taxon>
        <taxon>Acidobacteriaceae</taxon>
        <taxon>Granulicella</taxon>
    </lineage>
</organism>
<protein>
    <submittedName>
        <fullName evidence="3">Uncharacterized protein</fullName>
    </submittedName>
</protein>
<keyword evidence="2" id="KW-0812">Transmembrane</keyword>
<keyword evidence="2" id="KW-1133">Transmembrane helix</keyword>
<evidence type="ECO:0000256" key="2">
    <source>
        <dbReference type="SAM" id="Phobius"/>
    </source>
</evidence>
<comment type="caution">
    <text evidence="3">The sequence shown here is derived from an EMBL/GenBank/DDBJ whole genome shotgun (WGS) entry which is preliminary data.</text>
</comment>
<proteinExistence type="predicted"/>
<reference evidence="3 4" key="1">
    <citation type="submission" date="2020-08" db="EMBL/GenBank/DDBJ databases">
        <title>Genomic Encyclopedia of Type Strains, Phase IV (KMG-V): Genome sequencing to study the core and pangenomes of soil and plant-associated prokaryotes.</title>
        <authorList>
            <person name="Whitman W."/>
        </authorList>
    </citation>
    <scope>NUCLEOTIDE SEQUENCE [LARGE SCALE GENOMIC DNA]</scope>
    <source>
        <strain evidence="3 4">M8UP14</strain>
    </source>
</reference>
<dbReference type="AlphaFoldDB" id="A0A7W8E7D5"/>
<evidence type="ECO:0000256" key="1">
    <source>
        <dbReference type="SAM" id="MobiDB-lite"/>
    </source>
</evidence>
<keyword evidence="4" id="KW-1185">Reference proteome</keyword>
<keyword evidence="2" id="KW-0472">Membrane</keyword>
<gene>
    <name evidence="3" type="ORF">HDF16_006343</name>
</gene>
<dbReference type="EMBL" id="JACHIP010000058">
    <property type="protein sequence ID" value="MBB5061607.1"/>
    <property type="molecule type" value="Genomic_DNA"/>
</dbReference>
<accession>A0A7W8E7D5</accession>
<evidence type="ECO:0000313" key="3">
    <source>
        <dbReference type="EMBL" id="MBB5061607.1"/>
    </source>
</evidence>
<dbReference type="RefSeq" id="WP_184224566.1">
    <property type="nucleotide sequence ID" value="NZ_JACHIP010000058.1"/>
</dbReference>
<sequence length="72" mass="7821">MQNVKEGNRLAMGFVFLLGMVGGLLFGYLAVMRTQNAMDDRLGRMEQFFSTPAQTVPVAPNPPAPAHKGKAK</sequence>
<evidence type="ECO:0000313" key="4">
    <source>
        <dbReference type="Proteomes" id="UP000540989"/>
    </source>
</evidence>
<name>A0A7W8E7D5_9BACT</name>